<accession>A0ACD3B2Z7</accession>
<dbReference type="Proteomes" id="UP000308600">
    <property type="component" value="Unassembled WGS sequence"/>
</dbReference>
<name>A0ACD3B2Z7_9AGAR</name>
<protein>
    <submittedName>
        <fullName evidence="1">Uncharacterized protein</fullName>
    </submittedName>
</protein>
<keyword evidence="2" id="KW-1185">Reference proteome</keyword>
<sequence>MKALKWTSPIRRNQSRKLPPLPNEIYLEILEWLQPSDSAFPANNQRDRRSHQEREADYRRTLSRLALVCHYFCYIALSRLLDSITFHGKESSTPTHTATSGLTRRTASGSGVVTQYGFGSGYASFCRFVNKGQEPSKSLANLVRECTFDSWGVIPYKPAFEGWSRGGAMVRQKAEKDAEPNTDWAVQGFLSLYSQAITRMPNLESIIIQDTYVNKQLITAISRCTAIKSLAFRGCAFNSDVSVADIMQMANSLSNVESFELKLGTILTHHQADDMSRDPTRNPFQSFPWPTPLTNLTLPSLFPAQIEPAIQHKAGPVFHKTLTYLSLNYIIEDQLKALFQFLDATPQLSSFKILAIHKNSEPSIENYPIRKSGLTHLHTLHCPPLLARSLLPGRQIHTLELDGLHVVSWTSRVLPIFEPRDRTDWILTWMMQSGLTGNLHTLSMSAYDFVHIMSQRESSGPGFIDTMFCEVTNLNLTLAHLNFGMVLPCDVMGALHQIPFPKLRALILDFPAPSVPLSIDSSPISTIPRPPPLKQFKECDLSTHHAVLEYLQGTTMQSLENVQLVCDIKWRWRAESKAWQAYVPPEAERMLGLHISNGIAFGNVWVDHGRCLKDVMGDMEGILDG</sequence>
<reference evidence="1 2" key="1">
    <citation type="journal article" date="2019" name="Nat. Ecol. Evol.">
        <title>Megaphylogeny resolves global patterns of mushroom evolution.</title>
        <authorList>
            <person name="Varga T."/>
            <person name="Krizsan K."/>
            <person name="Foldi C."/>
            <person name="Dima B."/>
            <person name="Sanchez-Garcia M."/>
            <person name="Sanchez-Ramirez S."/>
            <person name="Szollosi G.J."/>
            <person name="Szarkandi J.G."/>
            <person name="Papp V."/>
            <person name="Albert L."/>
            <person name="Andreopoulos W."/>
            <person name="Angelini C."/>
            <person name="Antonin V."/>
            <person name="Barry K.W."/>
            <person name="Bougher N.L."/>
            <person name="Buchanan P."/>
            <person name="Buyck B."/>
            <person name="Bense V."/>
            <person name="Catcheside P."/>
            <person name="Chovatia M."/>
            <person name="Cooper J."/>
            <person name="Damon W."/>
            <person name="Desjardin D."/>
            <person name="Finy P."/>
            <person name="Geml J."/>
            <person name="Haridas S."/>
            <person name="Hughes K."/>
            <person name="Justo A."/>
            <person name="Karasinski D."/>
            <person name="Kautmanova I."/>
            <person name="Kiss B."/>
            <person name="Kocsube S."/>
            <person name="Kotiranta H."/>
            <person name="LaButti K.M."/>
            <person name="Lechner B.E."/>
            <person name="Liimatainen K."/>
            <person name="Lipzen A."/>
            <person name="Lukacs Z."/>
            <person name="Mihaltcheva S."/>
            <person name="Morgado L.N."/>
            <person name="Niskanen T."/>
            <person name="Noordeloos M.E."/>
            <person name="Ohm R.A."/>
            <person name="Ortiz-Santana B."/>
            <person name="Ovrebo C."/>
            <person name="Racz N."/>
            <person name="Riley R."/>
            <person name="Savchenko A."/>
            <person name="Shiryaev A."/>
            <person name="Soop K."/>
            <person name="Spirin V."/>
            <person name="Szebenyi C."/>
            <person name="Tomsovsky M."/>
            <person name="Tulloss R.E."/>
            <person name="Uehling J."/>
            <person name="Grigoriev I.V."/>
            <person name="Vagvolgyi C."/>
            <person name="Papp T."/>
            <person name="Martin F.M."/>
            <person name="Miettinen O."/>
            <person name="Hibbett D.S."/>
            <person name="Nagy L.G."/>
        </authorList>
    </citation>
    <scope>NUCLEOTIDE SEQUENCE [LARGE SCALE GENOMIC DNA]</scope>
    <source>
        <strain evidence="1 2">NL-1719</strain>
    </source>
</reference>
<gene>
    <name evidence="1" type="ORF">BDN72DRAFT_957703</name>
</gene>
<proteinExistence type="predicted"/>
<evidence type="ECO:0000313" key="1">
    <source>
        <dbReference type="EMBL" id="TFK71984.1"/>
    </source>
</evidence>
<dbReference type="EMBL" id="ML208291">
    <property type="protein sequence ID" value="TFK71984.1"/>
    <property type="molecule type" value="Genomic_DNA"/>
</dbReference>
<organism evidence="1 2">
    <name type="scientific">Pluteus cervinus</name>
    <dbReference type="NCBI Taxonomy" id="181527"/>
    <lineage>
        <taxon>Eukaryota</taxon>
        <taxon>Fungi</taxon>
        <taxon>Dikarya</taxon>
        <taxon>Basidiomycota</taxon>
        <taxon>Agaricomycotina</taxon>
        <taxon>Agaricomycetes</taxon>
        <taxon>Agaricomycetidae</taxon>
        <taxon>Agaricales</taxon>
        <taxon>Pluteineae</taxon>
        <taxon>Pluteaceae</taxon>
        <taxon>Pluteus</taxon>
    </lineage>
</organism>
<evidence type="ECO:0000313" key="2">
    <source>
        <dbReference type="Proteomes" id="UP000308600"/>
    </source>
</evidence>